<dbReference type="PROSITE" id="PS50102">
    <property type="entry name" value="RRM"/>
    <property type="match status" value="4"/>
</dbReference>
<feature type="domain" description="RRM" evidence="18">
    <location>
        <begin position="114"/>
        <end position="191"/>
    </location>
</feature>
<accession>A0A9W2V631</accession>
<feature type="compositionally biased region" description="Acidic residues" evidence="17">
    <location>
        <begin position="265"/>
        <end position="304"/>
    </location>
</feature>
<keyword evidence="10" id="KW-0508">mRNA splicing</keyword>
<evidence type="ECO:0000256" key="9">
    <source>
        <dbReference type="ARBA" id="ARBA00022990"/>
    </source>
</evidence>
<keyword evidence="2" id="KW-1017">Isopeptide bond</keyword>
<evidence type="ECO:0000313" key="19">
    <source>
        <dbReference type="Proteomes" id="UP001165780"/>
    </source>
</evidence>
<feature type="compositionally biased region" description="Basic residues" evidence="17">
    <location>
        <begin position="676"/>
        <end position="685"/>
    </location>
</feature>
<dbReference type="AlphaFoldDB" id="A0A9W2V631"/>
<feature type="domain" description="RRM" evidence="18">
    <location>
        <begin position="322"/>
        <end position="406"/>
    </location>
</feature>
<keyword evidence="11" id="KW-0539">Nucleus</keyword>
<dbReference type="InterPro" id="IPR012677">
    <property type="entry name" value="Nucleotide-bd_a/b_plait_sf"/>
</dbReference>
<keyword evidence="6" id="KW-0677">Repeat</keyword>
<evidence type="ECO:0000256" key="6">
    <source>
        <dbReference type="ARBA" id="ARBA00022737"/>
    </source>
</evidence>
<evidence type="ECO:0000256" key="11">
    <source>
        <dbReference type="ARBA" id="ARBA00023242"/>
    </source>
</evidence>
<dbReference type="Pfam" id="PF00076">
    <property type="entry name" value="RRM_1"/>
    <property type="match status" value="3"/>
</dbReference>
<protein>
    <recommendedName>
        <fullName evidence="14">RNA-binding protein 28</fullName>
    </recommendedName>
    <alternativeName>
        <fullName evidence="15">RNA-binding motif protein 28</fullName>
    </alternativeName>
</protein>
<dbReference type="GeneID" id="109268946"/>
<feature type="compositionally biased region" description="Basic and acidic residues" evidence="17">
    <location>
        <begin position="205"/>
        <end position="221"/>
    </location>
</feature>
<dbReference type="CDD" id="cd12413">
    <property type="entry name" value="RRM1_RBM28_like"/>
    <property type="match status" value="1"/>
</dbReference>
<dbReference type="CTD" id="55131"/>
<dbReference type="CDD" id="cd12415">
    <property type="entry name" value="RRM3_RBM28_like"/>
    <property type="match status" value="1"/>
</dbReference>
<feature type="compositionally biased region" description="Acidic residues" evidence="17">
    <location>
        <begin position="222"/>
        <end position="240"/>
    </location>
</feature>
<feature type="region of interest" description="Disordered" evidence="17">
    <location>
        <begin position="654"/>
        <end position="714"/>
    </location>
</feature>
<evidence type="ECO:0000256" key="5">
    <source>
        <dbReference type="ARBA" id="ARBA00022728"/>
    </source>
</evidence>
<dbReference type="FunFam" id="3.30.70.330:FF:000371">
    <property type="entry name" value="RNA-binding protein 28 isoform X1"/>
    <property type="match status" value="1"/>
</dbReference>
<feature type="domain" description="RRM" evidence="18">
    <location>
        <begin position="474"/>
        <end position="579"/>
    </location>
</feature>
<evidence type="ECO:0000256" key="14">
    <source>
        <dbReference type="ARBA" id="ARBA00067877"/>
    </source>
</evidence>
<dbReference type="PANTHER" id="PTHR48039">
    <property type="entry name" value="RNA-BINDING MOTIF PROTEIN 14B"/>
    <property type="match status" value="1"/>
</dbReference>
<keyword evidence="7" id="KW-0832">Ubl conjugation</keyword>
<keyword evidence="19" id="KW-1185">Reference proteome</keyword>
<dbReference type="InterPro" id="IPR035979">
    <property type="entry name" value="RBD_domain_sf"/>
</dbReference>
<evidence type="ECO:0000256" key="15">
    <source>
        <dbReference type="ARBA" id="ARBA00075702"/>
    </source>
</evidence>
<evidence type="ECO:0000256" key="16">
    <source>
        <dbReference type="PROSITE-ProRule" id="PRU00176"/>
    </source>
</evidence>
<dbReference type="Proteomes" id="UP001165780">
    <property type="component" value="Unplaced"/>
</dbReference>
<keyword evidence="8 16" id="KW-0694">RNA-binding</keyword>
<dbReference type="CDD" id="cd12416">
    <property type="entry name" value="RRM4_RBM28_like"/>
    <property type="match status" value="1"/>
</dbReference>
<keyword evidence="9" id="KW-0007">Acetylation</keyword>
<dbReference type="GO" id="GO:0005681">
    <property type="term" value="C:spliceosomal complex"/>
    <property type="evidence" value="ECO:0007669"/>
    <property type="project" value="UniProtKB-KW"/>
</dbReference>
<dbReference type="InterPro" id="IPR000504">
    <property type="entry name" value="RRM_dom"/>
</dbReference>
<evidence type="ECO:0000256" key="13">
    <source>
        <dbReference type="ARBA" id="ARBA00062033"/>
    </source>
</evidence>
<evidence type="ECO:0000313" key="20">
    <source>
        <dbReference type="RefSeq" id="XP_053753873.1"/>
    </source>
</evidence>
<dbReference type="SUPFAM" id="SSF54928">
    <property type="entry name" value="RNA-binding domain, RBD"/>
    <property type="match status" value="4"/>
</dbReference>
<comment type="subunit">
    <text evidence="13">Interacts with U1, U2, U4, U5, and U6 spliceosomal small nuclear RNAs (snRNAs).</text>
</comment>
<comment type="function">
    <text evidence="12">Nucleolar component of the spliceosomal ribonucleoprotein complexes.</text>
</comment>
<dbReference type="InterPro" id="IPR051945">
    <property type="entry name" value="RRM_MRD1_RNA_proc_ribogen"/>
</dbReference>
<dbReference type="Gene3D" id="3.30.70.330">
    <property type="match status" value="4"/>
</dbReference>
<evidence type="ECO:0000256" key="17">
    <source>
        <dbReference type="SAM" id="MobiDB-lite"/>
    </source>
</evidence>
<feature type="compositionally biased region" description="Basic and acidic residues" evidence="17">
    <location>
        <begin position="88"/>
        <end position="101"/>
    </location>
</feature>
<organism evidence="19 20">
    <name type="scientific">Panthera pardus</name>
    <name type="common">Leopard</name>
    <name type="synonym">Felis pardus</name>
    <dbReference type="NCBI Taxonomy" id="9691"/>
    <lineage>
        <taxon>Eukaryota</taxon>
        <taxon>Metazoa</taxon>
        <taxon>Chordata</taxon>
        <taxon>Craniata</taxon>
        <taxon>Vertebrata</taxon>
        <taxon>Euteleostomi</taxon>
        <taxon>Mammalia</taxon>
        <taxon>Eutheria</taxon>
        <taxon>Laurasiatheria</taxon>
        <taxon>Carnivora</taxon>
        <taxon>Feliformia</taxon>
        <taxon>Felidae</taxon>
        <taxon>Pantherinae</taxon>
        <taxon>Panthera</taxon>
    </lineage>
</organism>
<feature type="domain" description="RRM" evidence="18">
    <location>
        <begin position="4"/>
        <end position="80"/>
    </location>
</feature>
<feature type="region of interest" description="Disordered" evidence="17">
    <location>
        <begin position="196"/>
        <end position="313"/>
    </location>
</feature>
<keyword evidence="4" id="KW-0507">mRNA processing</keyword>
<dbReference type="GO" id="GO:0008380">
    <property type="term" value="P:RNA splicing"/>
    <property type="evidence" value="ECO:0007669"/>
    <property type="project" value="UniProtKB-KW"/>
</dbReference>
<evidence type="ECO:0000256" key="10">
    <source>
        <dbReference type="ARBA" id="ARBA00023187"/>
    </source>
</evidence>
<proteinExistence type="predicted"/>
<evidence type="ECO:0000259" key="18">
    <source>
        <dbReference type="PROSITE" id="PS50102"/>
    </source>
</evidence>
<sequence length="746" mass="84242">MAGLTLFVGRLPPSARSEQLEELFSQVGPVKQCFVVTEKGSKACRGFGYVTFSMLEDVQRALKEITTFEGCKINVTVAKKKLRKKSKEKGENEKSESTKKELKPKKPKVADKKARLIIRNLSFKCSEDDLRTVFAQYGAVLEVSIPRKPDGKMRGFAFVQFKNLLEAGKALKSMNMKEIKGRTVAVDWAVAKDKYKNTQSASAPGEKRLGPKHQELSKENGREEEDGTEEEEDEEEEGEDNKEARVTKPTQIPKKAIKKAPTVESSEEDHSDEDSDLEESDSVDDGDELAESDTDSEQQEDEDVQVSKKKKRKLPSDVNEGKTVFIRNLSFDSEEEELGELLQQFGDLKYVRVVLHPDTEHSKGCAFAQFMTQEAAQKCLEAASPETEGGGLKLDGRLLRIDLAVTRDEAAKLQTKKVKKPTGTRNLYLAREGLIRAGTKAAEGVSAADMAKRERFELLKHQKLKDQNIFVSQTRLCLHNLPKAVDDKELRKLLLNATRGEKGVRLKECRVMRDLKGAHGKVKGQSLGYAFAEFQEHEHALTALRHINNNPEIFGPLKRPIVEFSLEDRRKLKIKELRIQRSLQKVKSKPATGEPQQEQPVLGKDRQRKAAQNHTQEQSKAALEQKGKVHSTSWTGFQTKAEVEQVELPDGKKRRKVLVLPSHRGPKIRLRDKGKVKSLPPKKPKPQINQQKQEKQKLPSKQTPRRKAKGNKTEIRFNQLVEQYKQKLLGPSKGVPLAKRSKWFDS</sequence>
<dbReference type="FunFam" id="3.30.70.330:FF:000340">
    <property type="entry name" value="RNA-binding motif protein 28"/>
    <property type="match status" value="1"/>
</dbReference>
<keyword evidence="3" id="KW-0597">Phosphoprotein</keyword>
<gene>
    <name evidence="20" type="primary">RBM28</name>
</gene>
<feature type="region of interest" description="Disordered" evidence="17">
    <location>
        <begin position="584"/>
        <end position="636"/>
    </location>
</feature>
<evidence type="ECO:0000256" key="8">
    <source>
        <dbReference type="ARBA" id="ARBA00022884"/>
    </source>
</evidence>
<evidence type="ECO:0000256" key="2">
    <source>
        <dbReference type="ARBA" id="ARBA00022499"/>
    </source>
</evidence>
<dbReference type="RefSeq" id="XP_053753873.1">
    <property type="nucleotide sequence ID" value="XM_053897898.1"/>
</dbReference>
<dbReference type="GO" id="GO:0003729">
    <property type="term" value="F:mRNA binding"/>
    <property type="evidence" value="ECO:0007669"/>
    <property type="project" value="TreeGrafter"/>
</dbReference>
<dbReference type="CDD" id="cd12414">
    <property type="entry name" value="RRM2_RBM28_like"/>
    <property type="match status" value="1"/>
</dbReference>
<dbReference type="GO" id="GO:0005730">
    <property type="term" value="C:nucleolus"/>
    <property type="evidence" value="ECO:0007669"/>
    <property type="project" value="UniProtKB-SubCell"/>
</dbReference>
<name>A0A9W2V631_PANPR</name>
<evidence type="ECO:0000256" key="1">
    <source>
        <dbReference type="ARBA" id="ARBA00004604"/>
    </source>
</evidence>
<comment type="subcellular location">
    <subcellularLocation>
        <location evidence="1">Nucleus</location>
        <location evidence="1">Nucleolus</location>
    </subcellularLocation>
</comment>
<evidence type="ECO:0000256" key="12">
    <source>
        <dbReference type="ARBA" id="ARBA00053567"/>
    </source>
</evidence>
<evidence type="ECO:0000256" key="7">
    <source>
        <dbReference type="ARBA" id="ARBA00022843"/>
    </source>
</evidence>
<evidence type="ECO:0000256" key="3">
    <source>
        <dbReference type="ARBA" id="ARBA00022553"/>
    </source>
</evidence>
<reference evidence="20" key="1">
    <citation type="submission" date="2025-08" db="UniProtKB">
        <authorList>
            <consortium name="RefSeq"/>
        </authorList>
    </citation>
    <scope>IDENTIFICATION</scope>
    <source>
        <tissue evidence="20">Whole blood</tissue>
    </source>
</reference>
<evidence type="ECO:0000256" key="4">
    <source>
        <dbReference type="ARBA" id="ARBA00022664"/>
    </source>
</evidence>
<feature type="region of interest" description="Disordered" evidence="17">
    <location>
        <begin position="84"/>
        <end position="108"/>
    </location>
</feature>
<dbReference type="FunFam" id="3.30.70.330:FF:000182">
    <property type="entry name" value="RNA-binding motif protein 28"/>
    <property type="match status" value="1"/>
</dbReference>
<dbReference type="SMART" id="SM00360">
    <property type="entry name" value="RRM"/>
    <property type="match status" value="4"/>
</dbReference>
<dbReference type="PANTHER" id="PTHR48039:SF5">
    <property type="entry name" value="RNA-BINDING PROTEIN 28"/>
    <property type="match status" value="1"/>
</dbReference>
<dbReference type="GO" id="GO:0006397">
    <property type="term" value="P:mRNA processing"/>
    <property type="evidence" value="ECO:0007669"/>
    <property type="project" value="UniProtKB-KW"/>
</dbReference>
<keyword evidence="5" id="KW-0747">Spliceosome</keyword>
<dbReference type="FunFam" id="3.30.70.330:FF:000315">
    <property type="entry name" value="RNA-binding motif protein 28"/>
    <property type="match status" value="1"/>
</dbReference>